<dbReference type="EMBL" id="AUZY01008587">
    <property type="protein sequence ID" value="EQD45437.1"/>
    <property type="molecule type" value="Genomic_DNA"/>
</dbReference>
<gene>
    <name evidence="13" type="ORF">B1B_13057</name>
</gene>
<reference evidence="13" key="1">
    <citation type="submission" date="2013-08" db="EMBL/GenBank/DDBJ databases">
        <authorList>
            <person name="Mendez C."/>
            <person name="Richter M."/>
            <person name="Ferrer M."/>
            <person name="Sanchez J."/>
        </authorList>
    </citation>
    <scope>NUCLEOTIDE SEQUENCE</scope>
</reference>
<comment type="subcellular location">
    <subcellularLocation>
        <location evidence="1">Membrane</location>
        <topology evidence="1">Multi-pass membrane protein</topology>
    </subcellularLocation>
    <subcellularLocation>
        <location evidence="2">Plastid</location>
        <location evidence="2">Chloroplast</location>
    </subcellularLocation>
</comment>
<feature type="transmembrane region" description="Helical" evidence="11">
    <location>
        <begin position="301"/>
        <end position="331"/>
    </location>
</feature>
<protein>
    <submittedName>
        <fullName evidence="13">Membrane protein containing Peptidase M50 domain protein</fullName>
        <ecNumber evidence="13">3.4.24.-</ecNumber>
    </submittedName>
</protein>
<keyword evidence="6 11" id="KW-0812">Transmembrane</keyword>
<keyword evidence="8" id="KW-0809">Transit peptide</keyword>
<feature type="transmembrane region" description="Helical" evidence="11">
    <location>
        <begin position="90"/>
        <end position="114"/>
    </location>
</feature>
<proteinExistence type="predicted"/>
<evidence type="ECO:0000256" key="2">
    <source>
        <dbReference type="ARBA" id="ARBA00004229"/>
    </source>
</evidence>
<evidence type="ECO:0000256" key="8">
    <source>
        <dbReference type="ARBA" id="ARBA00022946"/>
    </source>
</evidence>
<evidence type="ECO:0000256" key="10">
    <source>
        <dbReference type="ARBA" id="ARBA00023136"/>
    </source>
</evidence>
<evidence type="ECO:0000256" key="1">
    <source>
        <dbReference type="ARBA" id="ARBA00004141"/>
    </source>
</evidence>
<keyword evidence="10 11" id="KW-0472">Membrane</keyword>
<feature type="transmembrane region" description="Helical" evidence="11">
    <location>
        <begin position="162"/>
        <end position="181"/>
    </location>
</feature>
<keyword evidence="4" id="KW-0934">Plastid</keyword>
<feature type="transmembrane region" description="Helical" evidence="11">
    <location>
        <begin position="126"/>
        <end position="150"/>
    </location>
</feature>
<dbReference type="Pfam" id="PF02163">
    <property type="entry name" value="Peptidase_M50"/>
    <property type="match status" value="1"/>
</dbReference>
<keyword evidence="7 13" id="KW-0378">Hydrolase</keyword>
<dbReference type="PANTHER" id="PTHR31412">
    <property type="entry name" value="ZINC METALLOPROTEASE EGY1"/>
    <property type="match status" value="1"/>
</dbReference>
<dbReference type="GO" id="GO:0006508">
    <property type="term" value="P:proteolysis"/>
    <property type="evidence" value="ECO:0007669"/>
    <property type="project" value="UniProtKB-KW"/>
</dbReference>
<feature type="transmembrane region" description="Helical" evidence="11">
    <location>
        <begin position="262"/>
        <end position="281"/>
    </location>
</feature>
<feature type="transmembrane region" description="Helical" evidence="11">
    <location>
        <begin position="201"/>
        <end position="220"/>
    </location>
</feature>
<evidence type="ECO:0000256" key="11">
    <source>
        <dbReference type="SAM" id="Phobius"/>
    </source>
</evidence>
<evidence type="ECO:0000259" key="12">
    <source>
        <dbReference type="Pfam" id="PF02163"/>
    </source>
</evidence>
<name>T0ZLT0_9ZZZZ</name>
<keyword evidence="3" id="KW-0150">Chloroplast</keyword>
<dbReference type="GO" id="GO:0008233">
    <property type="term" value="F:peptidase activity"/>
    <property type="evidence" value="ECO:0007669"/>
    <property type="project" value="UniProtKB-KW"/>
</dbReference>
<evidence type="ECO:0000256" key="4">
    <source>
        <dbReference type="ARBA" id="ARBA00022640"/>
    </source>
</evidence>
<evidence type="ECO:0000256" key="7">
    <source>
        <dbReference type="ARBA" id="ARBA00022801"/>
    </source>
</evidence>
<dbReference type="PANTHER" id="PTHR31412:SF0">
    <property type="entry name" value="ZINC METALLOPROTEASE EGY1, CHLOROPLASTIC-RELATED"/>
    <property type="match status" value="1"/>
</dbReference>
<comment type="caution">
    <text evidence="13">The sequence shown here is derived from an EMBL/GenBank/DDBJ whole genome shotgun (WGS) entry which is preliminary data.</text>
</comment>
<accession>T0ZLT0</accession>
<dbReference type="EC" id="3.4.24.-" evidence="13"/>
<dbReference type="GO" id="GO:0016020">
    <property type="term" value="C:membrane"/>
    <property type="evidence" value="ECO:0007669"/>
    <property type="project" value="UniProtKB-SubCell"/>
</dbReference>
<evidence type="ECO:0000256" key="5">
    <source>
        <dbReference type="ARBA" id="ARBA00022670"/>
    </source>
</evidence>
<sequence length="533" mass="56954">MQVVPPGTSSGELEKIRSIVTRSFPVYETRVTPRSVLFLVQVDRTTLEGRFDELRQELWAQNYIGQIRFQDGEYLLEVLRRPTSRPWQGLTNIILLAVTLVSTFFAGAFLWAAYVGGSGLTLGDFLYGGVFFAVPLMAILGFHELAHYLVARRRKVEASLPFFIPMPPPFVIFGTFGAFISLREPIPDRKTLMEIGASGPLAGFALAVPLTLLGLFLSHSSPALPLNNCGPVFLGVPYGDLVIGSSLIYQGLSLFFPVTVNLNPLAIAGWVGLLVTAMNLLPAGQLDGGHVFRALLGTRSFYVSLAAVGLLLVAGLFYPGWWIFALLILFLGVRHPPPLNDISGLKPSRQLVGLLAAGILVTGFVLVPLSTPSGSFTLENAQVLPGLPPPANNTTVRISFDLVNQDLVGHGFTLGTNLTVFVEDSSNNLVQLRGSALANYTRNLTWSLELTNGTTYGKTGTAAFSLPGATYLSVPATGEAGARFALVLTVFDPQPSMLFVGITANELCQGVLGLSSGGPRTLVVGPVGPVTPS</sequence>
<dbReference type="CDD" id="cd06160">
    <property type="entry name" value="S2P-M50_like_2"/>
    <property type="match status" value="1"/>
</dbReference>
<dbReference type="InterPro" id="IPR008915">
    <property type="entry name" value="Peptidase_M50"/>
</dbReference>
<feature type="transmembrane region" description="Helical" evidence="11">
    <location>
        <begin position="232"/>
        <end position="256"/>
    </location>
</feature>
<feature type="domain" description="Peptidase M50" evidence="12">
    <location>
        <begin position="131"/>
        <end position="298"/>
    </location>
</feature>
<dbReference type="InterPro" id="IPR044838">
    <property type="entry name" value="EGY1-like"/>
</dbReference>
<keyword evidence="9 11" id="KW-1133">Transmembrane helix</keyword>
<evidence type="ECO:0000256" key="9">
    <source>
        <dbReference type="ARBA" id="ARBA00022989"/>
    </source>
</evidence>
<dbReference type="GO" id="GO:0009507">
    <property type="term" value="C:chloroplast"/>
    <property type="evidence" value="ECO:0007669"/>
    <property type="project" value="UniProtKB-SubCell"/>
</dbReference>
<evidence type="ECO:0000256" key="3">
    <source>
        <dbReference type="ARBA" id="ARBA00022528"/>
    </source>
</evidence>
<dbReference type="AlphaFoldDB" id="T0ZLT0"/>
<reference evidence="13" key="2">
    <citation type="journal article" date="2014" name="ISME J.">
        <title>Microbial stratification in low pH oxic and suboxic macroscopic growths along an acid mine drainage.</title>
        <authorList>
            <person name="Mendez-Garcia C."/>
            <person name="Mesa V."/>
            <person name="Sprenger R.R."/>
            <person name="Richter M."/>
            <person name="Diez M.S."/>
            <person name="Solano J."/>
            <person name="Bargiela R."/>
            <person name="Golyshina O.V."/>
            <person name="Manteca A."/>
            <person name="Ramos J.L."/>
            <person name="Gallego J.R."/>
            <person name="Llorente I."/>
            <person name="Martins Dos Santos V.A."/>
            <person name="Jensen O.N."/>
            <person name="Pelaez A.I."/>
            <person name="Sanchez J."/>
            <person name="Ferrer M."/>
        </authorList>
    </citation>
    <scope>NUCLEOTIDE SEQUENCE</scope>
</reference>
<organism evidence="13">
    <name type="scientific">mine drainage metagenome</name>
    <dbReference type="NCBI Taxonomy" id="410659"/>
    <lineage>
        <taxon>unclassified sequences</taxon>
        <taxon>metagenomes</taxon>
        <taxon>ecological metagenomes</taxon>
    </lineage>
</organism>
<evidence type="ECO:0000313" key="13">
    <source>
        <dbReference type="EMBL" id="EQD45437.1"/>
    </source>
</evidence>
<keyword evidence="5" id="KW-0645">Protease</keyword>
<evidence type="ECO:0000256" key="6">
    <source>
        <dbReference type="ARBA" id="ARBA00022692"/>
    </source>
</evidence>